<reference evidence="4 5" key="1">
    <citation type="journal article" date="2015" name="PLoS Pathog.">
        <title>Leptomonas seymouri: Adaptations to the Dixenous Life Cycle Analyzed by Genome Sequencing, Transcriptome Profiling and Co-infection with Leishmania donovani.</title>
        <authorList>
            <person name="Kraeva N."/>
            <person name="Butenko A."/>
            <person name="Hlavacova J."/>
            <person name="Kostygov A."/>
            <person name="Myskova J."/>
            <person name="Grybchuk D."/>
            <person name="Lestinova T."/>
            <person name="Votypka J."/>
            <person name="Volf P."/>
            <person name="Opperdoes F."/>
            <person name="Flegontov P."/>
            <person name="Lukes J."/>
            <person name="Yurchenko V."/>
        </authorList>
    </citation>
    <scope>NUCLEOTIDE SEQUENCE [LARGE SCALE GENOMIC DNA]</scope>
    <source>
        <strain evidence="4 5">ATCC 30220</strain>
    </source>
</reference>
<protein>
    <recommendedName>
        <fullName evidence="3">Ribosome recycling factor domain-containing protein</fullName>
    </recommendedName>
</protein>
<dbReference type="InterPro" id="IPR023584">
    <property type="entry name" value="Ribosome_recyc_fac_dom"/>
</dbReference>
<sequence>MYRFVQRTAVASVVGAAVTLTKTAPCPRTAATSSWASPHTTSASGWSSVTIPLRKDIRKGDRGESRRLTFEERAERRMGKTRAQKESREQLLQEAQTLVSEDFPEELESIYAKTFEKANVSAMKVLNMAKCLELLEVEMAGGHSVLLTKVAQVVKTDNTTIEIIPNSSSFATAILQRVSRFDSGLQVSKESTKVKVVMVPITTARRDKTAAEINTLVAGFRQRVKESRTNAVKVLQDAGLEEGVQQELAALVDAAANSFVEEKAVELQLLAEEVMSMGIDESDVGTQAH</sequence>
<comment type="similarity">
    <text evidence="1">Belongs to the RRF family.</text>
</comment>
<dbReference type="AlphaFoldDB" id="A0A0N1ILR8"/>
<proteinExistence type="inferred from homology"/>
<dbReference type="PANTHER" id="PTHR20982">
    <property type="entry name" value="RIBOSOME RECYCLING FACTOR"/>
    <property type="match status" value="1"/>
</dbReference>
<evidence type="ECO:0000313" key="4">
    <source>
        <dbReference type="EMBL" id="KPI88740.1"/>
    </source>
</evidence>
<gene>
    <name evidence="4" type="ORF">ABL78_2200</name>
</gene>
<dbReference type="GO" id="GO:0006412">
    <property type="term" value="P:translation"/>
    <property type="evidence" value="ECO:0007669"/>
    <property type="project" value="UniProtKB-KW"/>
</dbReference>
<dbReference type="OrthoDB" id="278167at2759"/>
<dbReference type="VEuPathDB" id="TriTrypDB:Lsey_0042_0470"/>
<dbReference type="EMBL" id="LJSK01000042">
    <property type="protein sequence ID" value="KPI88740.1"/>
    <property type="molecule type" value="Genomic_DNA"/>
</dbReference>
<dbReference type="OMA" id="EVMSMGI"/>
<dbReference type="PANTHER" id="PTHR20982:SF3">
    <property type="entry name" value="MITOCHONDRIAL RIBOSOME RECYCLING FACTOR PSEUDO 1"/>
    <property type="match status" value="1"/>
</dbReference>
<evidence type="ECO:0000256" key="1">
    <source>
        <dbReference type="ARBA" id="ARBA00005912"/>
    </source>
</evidence>
<evidence type="ECO:0000313" key="5">
    <source>
        <dbReference type="Proteomes" id="UP000038009"/>
    </source>
</evidence>
<accession>A0A0N1ILR8</accession>
<organism evidence="4 5">
    <name type="scientific">Leptomonas seymouri</name>
    <dbReference type="NCBI Taxonomy" id="5684"/>
    <lineage>
        <taxon>Eukaryota</taxon>
        <taxon>Discoba</taxon>
        <taxon>Euglenozoa</taxon>
        <taxon>Kinetoplastea</taxon>
        <taxon>Metakinetoplastina</taxon>
        <taxon>Trypanosomatida</taxon>
        <taxon>Trypanosomatidae</taxon>
        <taxon>Leishmaniinae</taxon>
        <taxon>Leptomonas</taxon>
    </lineage>
</organism>
<evidence type="ECO:0000256" key="2">
    <source>
        <dbReference type="ARBA" id="ARBA00022917"/>
    </source>
</evidence>
<evidence type="ECO:0000259" key="3">
    <source>
        <dbReference type="Pfam" id="PF01765"/>
    </source>
</evidence>
<feature type="domain" description="Ribosome recycling factor" evidence="3">
    <location>
        <begin position="129"/>
        <end position="245"/>
    </location>
</feature>
<dbReference type="Proteomes" id="UP000038009">
    <property type="component" value="Unassembled WGS sequence"/>
</dbReference>
<comment type="caution">
    <text evidence="4">The sequence shown here is derived from an EMBL/GenBank/DDBJ whole genome shotgun (WGS) entry which is preliminary data.</text>
</comment>
<dbReference type="GO" id="GO:0043023">
    <property type="term" value="F:ribosomal large subunit binding"/>
    <property type="evidence" value="ECO:0007669"/>
    <property type="project" value="TreeGrafter"/>
</dbReference>
<dbReference type="Gene3D" id="3.30.1360.40">
    <property type="match status" value="1"/>
</dbReference>
<dbReference type="InterPro" id="IPR002661">
    <property type="entry name" value="Ribosome_recyc_fac"/>
</dbReference>
<dbReference type="SUPFAM" id="SSF55194">
    <property type="entry name" value="Ribosome recycling factor, RRF"/>
    <property type="match status" value="1"/>
</dbReference>
<name>A0A0N1ILR8_LEPSE</name>
<dbReference type="GO" id="GO:0005739">
    <property type="term" value="C:mitochondrion"/>
    <property type="evidence" value="ECO:0007669"/>
    <property type="project" value="TreeGrafter"/>
</dbReference>
<dbReference type="InterPro" id="IPR036191">
    <property type="entry name" value="RRF_sf"/>
</dbReference>
<keyword evidence="5" id="KW-1185">Reference proteome</keyword>
<keyword evidence="2" id="KW-0648">Protein biosynthesis</keyword>
<dbReference type="Pfam" id="PF01765">
    <property type="entry name" value="RRF"/>
    <property type="match status" value="1"/>
</dbReference>